<protein>
    <submittedName>
        <fullName evidence="2">Uncharacterized protein</fullName>
    </submittedName>
</protein>
<sequence>MSAFDGQAALKIHPLMPVSRASYLLGENQKVLESLLESGEIRGVKRTVNEKKHGEYCWFIYACDFEALLERHVETSERRLNRFAHRSKSATKIDTEIHQSNIAIDGLEDFFGPVKHLESTTLSQLDSQLASASQEPETITTDVVHIDSCRAQDPNQDPTTVYQVVEADTVGDTSFSLAAQLWQKLQNADLENEQVNREIRELRSEIESLRSEMELLRLKFMVVPSGTTARTDTSTESTKENSIAGFLKSVKRFFFGS</sequence>
<evidence type="ECO:0000256" key="1">
    <source>
        <dbReference type="SAM" id="Coils"/>
    </source>
</evidence>
<dbReference type="AlphaFoldDB" id="A0A8J7PJ87"/>
<reference evidence="2" key="1">
    <citation type="submission" date="2021-02" db="EMBL/GenBank/DDBJ databases">
        <title>Genome-Resolved Metagenomics of a Microbial Community Performing Photosynthetic Biological Nutrient Removal.</title>
        <authorList>
            <person name="Mcdaniel E.A."/>
        </authorList>
    </citation>
    <scope>NUCLEOTIDE SEQUENCE</scope>
    <source>
        <strain evidence="2">UWPOB_OBS1</strain>
    </source>
</reference>
<evidence type="ECO:0000313" key="3">
    <source>
        <dbReference type="Proteomes" id="UP000664277"/>
    </source>
</evidence>
<proteinExistence type="predicted"/>
<name>A0A8J7PJ87_9BACT</name>
<accession>A0A8J7PJ87</accession>
<dbReference type="Proteomes" id="UP000664277">
    <property type="component" value="Unassembled WGS sequence"/>
</dbReference>
<dbReference type="EMBL" id="JAFLCK010000037">
    <property type="protein sequence ID" value="MBN8662382.1"/>
    <property type="molecule type" value="Genomic_DNA"/>
</dbReference>
<comment type="caution">
    <text evidence="2">The sequence shown here is derived from an EMBL/GenBank/DDBJ whole genome shotgun (WGS) entry which is preliminary data.</text>
</comment>
<evidence type="ECO:0000313" key="2">
    <source>
        <dbReference type="EMBL" id="MBN8662382.1"/>
    </source>
</evidence>
<organism evidence="2 3">
    <name type="scientific">Candidatus Obscuribacter phosphatis</name>
    <dbReference type="NCBI Taxonomy" id="1906157"/>
    <lineage>
        <taxon>Bacteria</taxon>
        <taxon>Bacillati</taxon>
        <taxon>Candidatus Melainabacteria</taxon>
        <taxon>Candidatus Obscuribacterales</taxon>
        <taxon>Candidatus Obscuribacteraceae</taxon>
        <taxon>Candidatus Obscuribacter</taxon>
    </lineage>
</organism>
<keyword evidence="1" id="KW-0175">Coiled coil</keyword>
<feature type="coiled-coil region" evidence="1">
    <location>
        <begin position="185"/>
        <end position="219"/>
    </location>
</feature>
<gene>
    <name evidence="2" type="ORF">J0M35_18580</name>
</gene>